<dbReference type="Proteomes" id="UP001066276">
    <property type="component" value="Chromosome 2_2"/>
</dbReference>
<keyword evidence="3" id="KW-1185">Reference proteome</keyword>
<feature type="compositionally biased region" description="Low complexity" evidence="1">
    <location>
        <begin position="77"/>
        <end position="93"/>
    </location>
</feature>
<proteinExistence type="predicted"/>
<evidence type="ECO:0000313" key="3">
    <source>
        <dbReference type="Proteomes" id="UP001066276"/>
    </source>
</evidence>
<evidence type="ECO:0000256" key="1">
    <source>
        <dbReference type="SAM" id="MobiDB-lite"/>
    </source>
</evidence>
<sequence>MGVAKLEDSRGEKRRRKEELWSHNVNLSSGSGGRVATREERRTVIPGATQGELCGPDRGLLERAEEERSSDSRAETRSGLSPSSSLSPLAPRLESNKNFSAPTEGRAILMLDRRRPRENVGGSLSSRQVRGIRTGRNKDVCSPRRPGTRLPGRSADGRGPGLRLPVWSGAQDNQER</sequence>
<organism evidence="2 3">
    <name type="scientific">Pleurodeles waltl</name>
    <name type="common">Iberian ribbed newt</name>
    <dbReference type="NCBI Taxonomy" id="8319"/>
    <lineage>
        <taxon>Eukaryota</taxon>
        <taxon>Metazoa</taxon>
        <taxon>Chordata</taxon>
        <taxon>Craniata</taxon>
        <taxon>Vertebrata</taxon>
        <taxon>Euteleostomi</taxon>
        <taxon>Amphibia</taxon>
        <taxon>Batrachia</taxon>
        <taxon>Caudata</taxon>
        <taxon>Salamandroidea</taxon>
        <taxon>Salamandridae</taxon>
        <taxon>Pleurodelinae</taxon>
        <taxon>Pleurodeles</taxon>
    </lineage>
</organism>
<evidence type="ECO:0000313" key="2">
    <source>
        <dbReference type="EMBL" id="KAJ1190996.1"/>
    </source>
</evidence>
<feature type="region of interest" description="Disordered" evidence="1">
    <location>
        <begin position="1"/>
        <end position="176"/>
    </location>
</feature>
<dbReference type="EMBL" id="JANPWB010000004">
    <property type="protein sequence ID" value="KAJ1190996.1"/>
    <property type="molecule type" value="Genomic_DNA"/>
</dbReference>
<comment type="caution">
    <text evidence="2">The sequence shown here is derived from an EMBL/GenBank/DDBJ whole genome shotgun (WGS) entry which is preliminary data.</text>
</comment>
<reference evidence="2" key="1">
    <citation type="journal article" date="2022" name="bioRxiv">
        <title>Sequencing and chromosome-scale assembly of the giantPleurodeles waltlgenome.</title>
        <authorList>
            <person name="Brown T."/>
            <person name="Elewa A."/>
            <person name="Iarovenko S."/>
            <person name="Subramanian E."/>
            <person name="Araus A.J."/>
            <person name="Petzold A."/>
            <person name="Susuki M."/>
            <person name="Suzuki K.-i.T."/>
            <person name="Hayashi T."/>
            <person name="Toyoda A."/>
            <person name="Oliveira C."/>
            <person name="Osipova E."/>
            <person name="Leigh N.D."/>
            <person name="Simon A."/>
            <person name="Yun M.H."/>
        </authorList>
    </citation>
    <scope>NUCLEOTIDE SEQUENCE</scope>
    <source>
        <strain evidence="2">20211129_DDA</strain>
        <tissue evidence="2">Liver</tissue>
    </source>
</reference>
<feature type="compositionally biased region" description="Basic and acidic residues" evidence="1">
    <location>
        <begin position="1"/>
        <end position="21"/>
    </location>
</feature>
<protein>
    <submittedName>
        <fullName evidence="2">Uncharacterized protein</fullName>
    </submittedName>
</protein>
<dbReference type="AlphaFoldDB" id="A0AAV7UQP7"/>
<gene>
    <name evidence="2" type="ORF">NDU88_000313</name>
</gene>
<name>A0AAV7UQP7_PLEWA</name>
<accession>A0AAV7UQP7</accession>
<feature type="compositionally biased region" description="Basic and acidic residues" evidence="1">
    <location>
        <begin position="59"/>
        <end position="76"/>
    </location>
</feature>